<dbReference type="EMBL" id="SNVJ01000004">
    <property type="protein sequence ID" value="MXP63020.1"/>
    <property type="molecule type" value="Genomic_DNA"/>
</dbReference>
<accession>A0A845BA29</accession>
<reference evidence="1 2" key="1">
    <citation type="submission" date="2019-03" db="EMBL/GenBank/DDBJ databases">
        <title>Roseomonas sp. a novel Roseomonas species isolated from Sea whip Gorgonian.</title>
        <authorList>
            <person name="Li F."/>
            <person name="Pan X."/>
            <person name="Huang S."/>
            <person name="Li Z."/>
            <person name="Meng B."/>
        </authorList>
    </citation>
    <scope>NUCLEOTIDE SEQUENCE [LARGE SCALE GENOMIC DNA]</scope>
    <source>
        <strain evidence="1 2">M0104</strain>
    </source>
</reference>
<evidence type="ECO:0000313" key="2">
    <source>
        <dbReference type="Proteomes" id="UP000460715"/>
    </source>
</evidence>
<gene>
    <name evidence="1" type="ORF">E0493_06590</name>
</gene>
<comment type="caution">
    <text evidence="1">The sequence shown here is derived from an EMBL/GenBank/DDBJ whole genome shotgun (WGS) entry which is preliminary data.</text>
</comment>
<sequence>MTCILIGLFDRDADADRAVASLLRIAGDDLQAVELYTSRPDAEPEGVGKASVALGRLALPAEDDLLFQEGVRRGGVVLAAWMTERHLQQALAVFEACGAVDLDRREAEPADERAGQQGYTGHDEDIGFATFGGDAVLGHIPRNHHDDTPAGLAGRLEMAATRRDPERSRAQVRVFVRETQRP</sequence>
<evidence type="ECO:0000313" key="1">
    <source>
        <dbReference type="EMBL" id="MXP63020.1"/>
    </source>
</evidence>
<proteinExistence type="predicted"/>
<keyword evidence="2" id="KW-1185">Reference proteome</keyword>
<protein>
    <submittedName>
        <fullName evidence="1">Uncharacterized protein</fullName>
    </submittedName>
</protein>
<organism evidence="1 2">
    <name type="scientific">Teichococcus coralli</name>
    <dbReference type="NCBI Taxonomy" id="2545983"/>
    <lineage>
        <taxon>Bacteria</taxon>
        <taxon>Pseudomonadati</taxon>
        <taxon>Pseudomonadota</taxon>
        <taxon>Alphaproteobacteria</taxon>
        <taxon>Acetobacterales</taxon>
        <taxon>Roseomonadaceae</taxon>
        <taxon>Roseomonas</taxon>
    </lineage>
</organism>
<dbReference type="RefSeq" id="WP_160936137.1">
    <property type="nucleotide sequence ID" value="NZ_SNVJ01000004.1"/>
</dbReference>
<dbReference type="OrthoDB" id="7204249at2"/>
<dbReference type="AlphaFoldDB" id="A0A845BA29"/>
<name>A0A845BA29_9PROT</name>
<dbReference type="Proteomes" id="UP000460715">
    <property type="component" value="Unassembled WGS sequence"/>
</dbReference>